<feature type="transmembrane region" description="Helical" evidence="1">
    <location>
        <begin position="54"/>
        <end position="70"/>
    </location>
</feature>
<keyword evidence="1" id="KW-0812">Transmembrane</keyword>
<dbReference type="RefSeq" id="WP_341414845.1">
    <property type="nucleotide sequence ID" value="NZ_JBBPCC010000003.1"/>
</dbReference>
<protein>
    <recommendedName>
        <fullName evidence="4">AtpZ/AtpI family protein</fullName>
    </recommendedName>
</protein>
<comment type="caution">
    <text evidence="2">The sequence shown here is derived from an EMBL/GenBank/DDBJ whole genome shotgun (WGS) entry which is preliminary data.</text>
</comment>
<keyword evidence="3" id="KW-1185">Reference proteome</keyword>
<sequence>MTTKKTSANELNGIGRDVGRLVTMMTVAAWVFLGAGLILSMLNLHHFSDKNPSLMVGIGCMVGSVFIYVIRTAIHLVHSRAEAVTE</sequence>
<keyword evidence="1" id="KW-0472">Membrane</keyword>
<evidence type="ECO:0000313" key="2">
    <source>
        <dbReference type="EMBL" id="MEK8127796.1"/>
    </source>
</evidence>
<accession>A0ABU9DG42</accession>
<organism evidence="2 3">
    <name type="scientific">Paenibacillus filicis</name>
    <dbReference type="NCBI Taxonomy" id="669464"/>
    <lineage>
        <taxon>Bacteria</taxon>
        <taxon>Bacillati</taxon>
        <taxon>Bacillota</taxon>
        <taxon>Bacilli</taxon>
        <taxon>Bacillales</taxon>
        <taxon>Paenibacillaceae</taxon>
        <taxon>Paenibacillus</taxon>
    </lineage>
</organism>
<keyword evidence="1" id="KW-1133">Transmembrane helix</keyword>
<feature type="transmembrane region" description="Helical" evidence="1">
    <location>
        <begin position="21"/>
        <end position="42"/>
    </location>
</feature>
<evidence type="ECO:0008006" key="4">
    <source>
        <dbReference type="Google" id="ProtNLM"/>
    </source>
</evidence>
<dbReference type="Proteomes" id="UP001469365">
    <property type="component" value="Unassembled WGS sequence"/>
</dbReference>
<name>A0ABU9DG42_9BACL</name>
<proteinExistence type="predicted"/>
<evidence type="ECO:0000313" key="3">
    <source>
        <dbReference type="Proteomes" id="UP001469365"/>
    </source>
</evidence>
<dbReference type="EMBL" id="JBBPCC010000003">
    <property type="protein sequence ID" value="MEK8127796.1"/>
    <property type="molecule type" value="Genomic_DNA"/>
</dbReference>
<evidence type="ECO:0000256" key="1">
    <source>
        <dbReference type="SAM" id="Phobius"/>
    </source>
</evidence>
<gene>
    <name evidence="2" type="ORF">WMW72_07675</name>
</gene>
<reference evidence="2 3" key="1">
    <citation type="submission" date="2024-04" db="EMBL/GenBank/DDBJ databases">
        <title>draft genome sequnece of Paenibacillus filicis.</title>
        <authorList>
            <person name="Kim D.-U."/>
        </authorList>
    </citation>
    <scope>NUCLEOTIDE SEQUENCE [LARGE SCALE GENOMIC DNA]</scope>
    <source>
        <strain evidence="2 3">KACC14197</strain>
    </source>
</reference>